<keyword evidence="9" id="KW-1185">Reference proteome</keyword>
<dbReference type="Pfam" id="PF12698">
    <property type="entry name" value="ABC2_membrane_3"/>
    <property type="match status" value="2"/>
</dbReference>
<feature type="region of interest" description="Disordered" evidence="5">
    <location>
        <begin position="840"/>
        <end position="867"/>
    </location>
</feature>
<evidence type="ECO:0000256" key="2">
    <source>
        <dbReference type="ARBA" id="ARBA00022692"/>
    </source>
</evidence>
<keyword evidence="3 6" id="KW-1133">Transmembrane helix</keyword>
<proteinExistence type="predicted"/>
<evidence type="ECO:0000256" key="6">
    <source>
        <dbReference type="SAM" id="Phobius"/>
    </source>
</evidence>
<evidence type="ECO:0000256" key="1">
    <source>
        <dbReference type="ARBA" id="ARBA00004141"/>
    </source>
</evidence>
<keyword evidence="2 6" id="KW-0812">Transmembrane</keyword>
<evidence type="ECO:0000259" key="7">
    <source>
        <dbReference type="Pfam" id="PF12698"/>
    </source>
</evidence>
<feature type="transmembrane region" description="Helical" evidence="6">
    <location>
        <begin position="679"/>
        <end position="696"/>
    </location>
</feature>
<evidence type="ECO:0000313" key="9">
    <source>
        <dbReference type="Proteomes" id="UP000244989"/>
    </source>
</evidence>
<protein>
    <submittedName>
        <fullName evidence="8">YhgE/Pip domain-containing protein</fullName>
    </submittedName>
</protein>
<feature type="domain" description="ABC-2 type transporter transmembrane" evidence="7">
    <location>
        <begin position="24"/>
        <end position="171"/>
    </location>
</feature>
<feature type="transmembrane region" description="Helical" evidence="6">
    <location>
        <begin position="621"/>
        <end position="640"/>
    </location>
</feature>
<comment type="caution">
    <text evidence="8">The sequence shown here is derived from an EMBL/GenBank/DDBJ whole genome shotgun (WGS) entry which is preliminary data.</text>
</comment>
<dbReference type="InterPro" id="IPR017501">
    <property type="entry name" value="Phage_infect_YhgE_C"/>
</dbReference>
<dbReference type="EMBL" id="QEEZ01000029">
    <property type="protein sequence ID" value="PWC00834.1"/>
    <property type="molecule type" value="Genomic_DNA"/>
</dbReference>
<dbReference type="PANTHER" id="PTHR43077:SF10">
    <property type="entry name" value="TRANSPORT PERMEASE PROTEIN"/>
    <property type="match status" value="1"/>
</dbReference>
<dbReference type="Gene3D" id="3.40.1710.10">
    <property type="entry name" value="abc type-2 transporter like domain"/>
    <property type="match status" value="1"/>
</dbReference>
<feature type="domain" description="ABC-2 type transporter transmembrane" evidence="7">
    <location>
        <begin position="481"/>
        <end position="694"/>
    </location>
</feature>
<dbReference type="GO" id="GO:0140359">
    <property type="term" value="F:ABC-type transporter activity"/>
    <property type="evidence" value="ECO:0007669"/>
    <property type="project" value="InterPro"/>
</dbReference>
<keyword evidence="4 6" id="KW-0472">Membrane</keyword>
<feature type="transmembrane region" description="Helical" evidence="6">
    <location>
        <begin position="562"/>
        <end position="584"/>
    </location>
</feature>
<evidence type="ECO:0000256" key="3">
    <source>
        <dbReference type="ARBA" id="ARBA00022989"/>
    </source>
</evidence>
<comment type="subcellular location">
    <subcellularLocation>
        <location evidence="1">Membrane</location>
        <topology evidence="1">Multi-pass membrane protein</topology>
    </subcellularLocation>
</comment>
<reference evidence="9" key="1">
    <citation type="submission" date="2018-04" db="EMBL/GenBank/DDBJ databases">
        <authorList>
            <person name="Liu S."/>
            <person name="Wang Z."/>
            <person name="Li J."/>
        </authorList>
    </citation>
    <scope>NUCLEOTIDE SEQUENCE [LARGE SCALE GENOMIC DNA]</scope>
    <source>
        <strain evidence="9">2189</strain>
    </source>
</reference>
<feature type="transmembrane region" description="Helical" evidence="6">
    <location>
        <begin position="763"/>
        <end position="784"/>
    </location>
</feature>
<dbReference type="InterPro" id="IPR051328">
    <property type="entry name" value="T7SS_ABC-Transporter"/>
</dbReference>
<organism evidence="8 9">
    <name type="scientific">Corynebacterium yudongzhengii</name>
    <dbReference type="NCBI Taxonomy" id="2080740"/>
    <lineage>
        <taxon>Bacteria</taxon>
        <taxon>Bacillati</taxon>
        <taxon>Actinomycetota</taxon>
        <taxon>Actinomycetes</taxon>
        <taxon>Mycobacteriales</taxon>
        <taxon>Corynebacteriaceae</taxon>
        <taxon>Corynebacterium</taxon>
    </lineage>
</organism>
<name>A0A2U1T4A9_9CORY</name>
<accession>A0A2U1T4A9</accession>
<dbReference type="GO" id="GO:0016020">
    <property type="term" value="C:membrane"/>
    <property type="evidence" value="ECO:0007669"/>
    <property type="project" value="UniProtKB-SubCell"/>
</dbReference>
<feature type="transmembrane region" description="Helical" evidence="6">
    <location>
        <begin position="21"/>
        <end position="45"/>
    </location>
</feature>
<dbReference type="NCBIfam" id="TIGR03062">
    <property type="entry name" value="pip_yhgE_Cterm"/>
    <property type="match status" value="1"/>
</dbReference>
<dbReference type="InterPro" id="IPR017500">
    <property type="entry name" value="Phage_infect_YhgE_N"/>
</dbReference>
<dbReference type="NCBIfam" id="TIGR03061">
    <property type="entry name" value="pip_yhgE_Nterm"/>
    <property type="match status" value="1"/>
</dbReference>
<dbReference type="KEGG" id="cyz:C3B44_03015"/>
<evidence type="ECO:0000313" key="8">
    <source>
        <dbReference type="EMBL" id="PWC00834.1"/>
    </source>
</evidence>
<feature type="transmembrane region" description="Helical" evidence="6">
    <location>
        <begin position="790"/>
        <end position="809"/>
    </location>
</feature>
<feature type="transmembrane region" description="Helical" evidence="6">
    <location>
        <begin position="590"/>
        <end position="612"/>
    </location>
</feature>
<feature type="compositionally biased region" description="Basic and acidic residues" evidence="5">
    <location>
        <begin position="854"/>
        <end position="867"/>
    </location>
</feature>
<dbReference type="AlphaFoldDB" id="A0A2U1T4A9"/>
<evidence type="ECO:0000256" key="4">
    <source>
        <dbReference type="ARBA" id="ARBA00023136"/>
    </source>
</evidence>
<feature type="transmembrane region" description="Helical" evidence="6">
    <location>
        <begin position="523"/>
        <end position="542"/>
    </location>
</feature>
<gene>
    <name evidence="8" type="ORF">DF222_10670</name>
</gene>
<dbReference type="Proteomes" id="UP000244989">
    <property type="component" value="Unassembled WGS sequence"/>
</dbReference>
<sequence length="867" mass="92230">MVKSSWRVFKRDLSRLVTQRAVWIIIIGVMITPALYSWVNIAALWDPYGNVSNIAVAVVNEDEGAESELTGELDIGEQVMTQLKDNDQLGWQFMDKEDAEEAVRRGDVFASLRLPEDFSQSFVDIFSATYSEPKVDYLVNEKLSAISPKITDQGSSAIESTISTAFKQQVANAVTTQLKEGGGEMAQRLGDASTGAADSFATTADAIEQAARELDGMGEETDTTRAAVGQAQSTLDAVGTTIDDAQTALRQVQQLTTDLSGTLSTFTASSSDALAQASRALSTGVASADSSAAAATETLRSALGQVDGAVSGATQLLDEGDARIAQLEQAATAAGAPVGGLDALKEQSALLRETLDDLTALTADSNQTLDSADQTAAALRNATEQTSQATSTLGDALSTSTPAITDAINRMGSSAGQLAGSLESQKTLLAQARSLLDDVYPQLDRVEDVVAQVQDNLVSVSDSIEVARGDILALGRAANDNQALNTLQSLDTEKVSTFLSAPVSIESHQVYPVNSYGSGMSSLFTNLSLWVGAFILLITFRAEVDTKGLEHVSVSGAYTGRFLLLATMAIGQALIVSIGNLAIGVQTVNAAAFITTCVLISLCYLSIIYGLVSTLGHVGRVIAVVLVFIQIPGASGLYPIEMTPDFFRALYPFLPFTYGISAMRETVGGFYSNQYVTDMAVLFGMAAVAYAISIAARRRLSGINMVVNQELDRGGLAVNEEVHTVGSKYRAEDLVAAWLDRDRYEDNIAARHRHLVQGYNRTMAITAVVGLAVLAGLMIASRFFPAEKALIFGLGCLVTLLAVATICLMEFRKKQLEHAQGLTELSDAEIKRELAAQSYDPFGYHLGDDPAVAAEREDADAGRRARR</sequence>
<dbReference type="InterPro" id="IPR013525">
    <property type="entry name" value="ABC2_TM"/>
</dbReference>
<dbReference type="RefSeq" id="WP_108431068.1">
    <property type="nucleotide sequence ID" value="NZ_CP026947.1"/>
</dbReference>
<evidence type="ECO:0000256" key="5">
    <source>
        <dbReference type="SAM" id="MobiDB-lite"/>
    </source>
</evidence>
<dbReference type="PANTHER" id="PTHR43077">
    <property type="entry name" value="TRANSPORT PERMEASE YVFS-RELATED"/>
    <property type="match status" value="1"/>
</dbReference>